<sequence>MNKEHLLVKQVAALVDGEENLIANLANTAALLYNNLPDVSWSGFYCYHPQNQQLILGPFQGNPACTRIAAGKGVCGQAWQQEKTIVVPDVHQFAGHIACDAATNSEIVIPLKNTQTTWGVLDLDSTSFSRFSSLEQTFLEEIAEIIGSLNKTA</sequence>
<dbReference type="PANTHER" id="PTHR21021:SF15">
    <property type="entry name" value="FREE METHIONINE-R-SULFOXIDE REDUCTASE"/>
    <property type="match status" value="1"/>
</dbReference>
<dbReference type="SMART" id="SM00065">
    <property type="entry name" value="GAF"/>
    <property type="match status" value="1"/>
</dbReference>
<dbReference type="AlphaFoldDB" id="A0A3Q8CES5"/>
<dbReference type="PANTHER" id="PTHR21021">
    <property type="entry name" value="GAF/PUTATIVE CYTOSKELETAL PROTEIN"/>
    <property type="match status" value="1"/>
</dbReference>
<evidence type="ECO:0000313" key="4">
    <source>
        <dbReference type="Proteomes" id="UP000324497"/>
    </source>
</evidence>
<dbReference type="InterPro" id="IPR051330">
    <property type="entry name" value="Phosphatase_reg/MetRdx"/>
</dbReference>
<protein>
    <recommendedName>
        <fullName evidence="2">GAF domain-containing protein</fullName>
    </recommendedName>
</protein>
<gene>
    <name evidence="3" type="ORF">BSQ50_04060</name>
</gene>
<evidence type="ECO:0000259" key="2">
    <source>
        <dbReference type="SMART" id="SM00065"/>
    </source>
</evidence>
<dbReference type="InterPro" id="IPR003018">
    <property type="entry name" value="GAF"/>
</dbReference>
<dbReference type="InterPro" id="IPR029016">
    <property type="entry name" value="GAF-like_dom_sf"/>
</dbReference>
<feature type="domain" description="GAF" evidence="2">
    <location>
        <begin position="20"/>
        <end position="153"/>
    </location>
</feature>
<dbReference type="FunFam" id="3.30.450.40:FF:000008">
    <property type="entry name" value="GAF domain-containing proteins"/>
    <property type="match status" value="1"/>
</dbReference>
<dbReference type="Proteomes" id="UP000324497">
    <property type="component" value="Chromosome"/>
</dbReference>
<dbReference type="GO" id="GO:0005829">
    <property type="term" value="C:cytosol"/>
    <property type="evidence" value="ECO:0007669"/>
    <property type="project" value="TreeGrafter"/>
</dbReference>
<proteinExistence type="inferred from homology"/>
<dbReference type="RefSeq" id="WP_057885519.1">
    <property type="nucleotide sequence ID" value="NZ_CP018180.1"/>
</dbReference>
<dbReference type="KEGG" id="lng:BSQ50_04060"/>
<comment type="similarity">
    <text evidence="1">Belongs to the free Met sulfoxide reductase family.</text>
</comment>
<accession>A0A3Q8CES5</accession>
<dbReference type="EMBL" id="CP018180">
    <property type="protein sequence ID" value="AUJ31806.1"/>
    <property type="molecule type" value="Genomic_DNA"/>
</dbReference>
<dbReference type="GeneID" id="78521895"/>
<organism evidence="3 4">
    <name type="scientific">Liquorilactobacillus nagelii</name>
    <dbReference type="NCBI Taxonomy" id="82688"/>
    <lineage>
        <taxon>Bacteria</taxon>
        <taxon>Bacillati</taxon>
        <taxon>Bacillota</taxon>
        <taxon>Bacilli</taxon>
        <taxon>Lactobacillales</taxon>
        <taxon>Lactobacillaceae</taxon>
        <taxon>Liquorilactobacillus</taxon>
    </lineage>
</organism>
<dbReference type="PROSITE" id="PS01320">
    <property type="entry name" value="UPF0067"/>
    <property type="match status" value="1"/>
</dbReference>
<evidence type="ECO:0000313" key="3">
    <source>
        <dbReference type="EMBL" id="AUJ31806.1"/>
    </source>
</evidence>
<dbReference type="SUPFAM" id="SSF55781">
    <property type="entry name" value="GAF domain-like"/>
    <property type="match status" value="1"/>
</dbReference>
<dbReference type="InterPro" id="IPR000614">
    <property type="entry name" value="FRMsr_CS"/>
</dbReference>
<name>A0A3Q8CES5_9LACO</name>
<reference evidence="3 4" key="1">
    <citation type="submission" date="2016-11" db="EMBL/GenBank/DDBJ databases">
        <title>Interaction between Lactobacillus species and yeast in water kefir.</title>
        <authorList>
            <person name="Behr J."/>
            <person name="Xu D."/>
            <person name="Vogel R.F."/>
        </authorList>
    </citation>
    <scope>NUCLEOTIDE SEQUENCE [LARGE SCALE GENOMIC DNA]</scope>
    <source>
        <strain evidence="3 4">TMW 1.1827</strain>
    </source>
</reference>
<dbReference type="Pfam" id="PF01590">
    <property type="entry name" value="GAF"/>
    <property type="match status" value="1"/>
</dbReference>
<evidence type="ECO:0000256" key="1">
    <source>
        <dbReference type="ARBA" id="ARBA00038454"/>
    </source>
</evidence>
<dbReference type="Gene3D" id="3.30.450.40">
    <property type="match status" value="1"/>
</dbReference>
<keyword evidence="4" id="KW-1185">Reference proteome</keyword>
<dbReference type="GO" id="GO:0033745">
    <property type="term" value="F:L-methionine-(R)-S-oxide reductase activity"/>
    <property type="evidence" value="ECO:0007669"/>
    <property type="project" value="TreeGrafter"/>
</dbReference>